<keyword evidence="2" id="KW-0614">Plasmid</keyword>
<dbReference type="EMBL" id="CP012662">
    <property type="protein sequence ID" value="AMY72049.1"/>
    <property type="molecule type" value="Genomic_DNA"/>
</dbReference>
<evidence type="ECO:0000256" key="1">
    <source>
        <dbReference type="SAM" id="MobiDB-lite"/>
    </source>
</evidence>
<dbReference type="Proteomes" id="UP000076128">
    <property type="component" value="Plasmid pcai42A"/>
</dbReference>
<proteinExistence type="predicted"/>
<geneLocation type="plasmid" evidence="3">
    <name>cai42_Plasmida</name>
</geneLocation>
<protein>
    <submittedName>
        <fullName evidence="2">Uncharacterized protein</fullName>
    </submittedName>
</protein>
<dbReference type="KEGG" id="daa:AKL17_1p0048"/>
<gene>
    <name evidence="2" type="ORF">AKL17_1p0048</name>
</gene>
<reference evidence="2 3" key="1">
    <citation type="submission" date="2015-09" db="EMBL/GenBank/DDBJ databases">
        <title>Complete genome sequence of Defluviimonas alba cai42t isolated from an oilfield in Xinjiang.</title>
        <authorList>
            <person name="Geng S."/>
            <person name="Pan X."/>
            <person name="Wu X."/>
        </authorList>
    </citation>
    <scope>NUCLEOTIDE SEQUENCE [LARGE SCALE GENOMIC DNA]</scope>
    <source>
        <strain evidence="3">cai42</strain>
        <plasmid evidence="3">cai42_Plasmida</plasmid>
    </source>
</reference>
<feature type="compositionally biased region" description="Basic and acidic residues" evidence="1">
    <location>
        <begin position="57"/>
        <end position="66"/>
    </location>
</feature>
<evidence type="ECO:0000313" key="3">
    <source>
        <dbReference type="Proteomes" id="UP000076128"/>
    </source>
</evidence>
<accession>A0A161HD55</accession>
<sequence>MLQDATISSMVEAGIVFGTVESLRRTPDGTARSSDGAHTPSPIMKRKNVRKTVIVMRTDDRERSSP</sequence>
<evidence type="ECO:0000313" key="2">
    <source>
        <dbReference type="EMBL" id="AMY72049.1"/>
    </source>
</evidence>
<feature type="region of interest" description="Disordered" evidence="1">
    <location>
        <begin position="23"/>
        <end position="66"/>
    </location>
</feature>
<dbReference type="AlphaFoldDB" id="A0A161HD55"/>
<organism evidence="2 3">
    <name type="scientific">Frigidibacter mobilis</name>
    <dbReference type="NCBI Taxonomy" id="1335048"/>
    <lineage>
        <taxon>Bacteria</taxon>
        <taxon>Pseudomonadati</taxon>
        <taxon>Pseudomonadota</taxon>
        <taxon>Alphaproteobacteria</taxon>
        <taxon>Rhodobacterales</taxon>
        <taxon>Paracoccaceae</taxon>
        <taxon>Frigidibacter</taxon>
    </lineage>
</organism>
<keyword evidence="3" id="KW-1185">Reference proteome</keyword>
<name>A0A161HD55_9RHOB</name>